<feature type="binding site" evidence="24">
    <location>
        <position position="2181"/>
    </location>
    <ligand>
        <name>Zn(2+)</name>
        <dbReference type="ChEBI" id="CHEBI:29105"/>
        <note>catalytic</note>
    </ligand>
</feature>
<feature type="domain" description="Peptidase M1 membrane alanine aminopeptidase" evidence="28">
    <location>
        <begin position="2082"/>
        <end position="2242"/>
    </location>
</feature>
<keyword evidence="8" id="KW-1003">Cell membrane</keyword>
<feature type="domain" description="Peptidase M1 membrane alanine aminopeptidase" evidence="28">
    <location>
        <begin position="1172"/>
        <end position="1393"/>
    </location>
</feature>
<comment type="caution">
    <text evidence="31">The sequence shown here is derived from an EMBL/GenBank/DDBJ whole genome shotgun (WGS) entry which is preliminary data.</text>
</comment>
<keyword evidence="10" id="KW-0645">Protease</keyword>
<dbReference type="Proteomes" id="UP001458880">
    <property type="component" value="Unassembled WGS sequence"/>
</dbReference>
<comment type="subcellular location">
    <subcellularLocation>
        <location evidence="3">Cell membrane</location>
        <topology evidence="3">Lipid-anchor</topology>
        <topology evidence="3">GPI-anchor</topology>
    </subcellularLocation>
    <subcellularLocation>
        <location evidence="2">Membrane</location>
        <topology evidence="2">Single-pass type II membrane protein</topology>
    </subcellularLocation>
</comment>
<gene>
    <name evidence="31" type="ORF">QE152_g10807</name>
</gene>
<feature type="site" description="Transition state stabilizer" evidence="25">
    <location>
        <position position="2270"/>
    </location>
</feature>
<dbReference type="GO" id="GO:0042277">
    <property type="term" value="F:peptide binding"/>
    <property type="evidence" value="ECO:0007669"/>
    <property type="project" value="TreeGrafter"/>
</dbReference>
<dbReference type="GO" id="GO:0098552">
    <property type="term" value="C:side of membrane"/>
    <property type="evidence" value="ECO:0007669"/>
    <property type="project" value="UniProtKB-KW"/>
</dbReference>
<keyword evidence="9" id="KW-0336">GPI-anchor</keyword>
<name>A0AAW1LTZ3_POPJA</name>
<evidence type="ECO:0000256" key="25">
    <source>
        <dbReference type="PIRSR" id="PIRSR634016-4"/>
    </source>
</evidence>
<dbReference type="GO" id="GO:0006508">
    <property type="term" value="P:proteolysis"/>
    <property type="evidence" value="ECO:0007669"/>
    <property type="project" value="UniProtKB-KW"/>
</dbReference>
<evidence type="ECO:0000259" key="29">
    <source>
        <dbReference type="Pfam" id="PF11838"/>
    </source>
</evidence>
<keyword evidence="7" id="KW-0031">Aminopeptidase</keyword>
<evidence type="ECO:0000259" key="28">
    <source>
        <dbReference type="Pfam" id="PF01433"/>
    </source>
</evidence>
<evidence type="ECO:0000256" key="27">
    <source>
        <dbReference type="SAM" id="SignalP"/>
    </source>
</evidence>
<evidence type="ECO:0000256" key="19">
    <source>
        <dbReference type="ARBA" id="ARBA00023136"/>
    </source>
</evidence>
<dbReference type="Gene3D" id="1.10.390.10">
    <property type="entry name" value="Neutral Protease Domain 2"/>
    <property type="match status" value="3"/>
</dbReference>
<evidence type="ECO:0000256" key="14">
    <source>
        <dbReference type="ARBA" id="ARBA00022801"/>
    </source>
</evidence>
<dbReference type="InterPro" id="IPR045357">
    <property type="entry name" value="Aminopeptidase_N-like_N"/>
</dbReference>
<keyword evidence="32" id="KW-1185">Reference proteome</keyword>
<feature type="binding site" evidence="24">
    <location>
        <position position="2162"/>
    </location>
    <ligand>
        <name>Zn(2+)</name>
        <dbReference type="ChEBI" id="CHEBI:29105"/>
        <note>catalytic</note>
    </ligand>
</feature>
<dbReference type="EMBL" id="JASPKY010000101">
    <property type="protein sequence ID" value="KAK9737303.1"/>
    <property type="molecule type" value="Genomic_DNA"/>
</dbReference>
<feature type="signal peptide" evidence="27">
    <location>
        <begin position="1"/>
        <end position="18"/>
    </location>
</feature>
<feature type="domain" description="Peptidase M1 membrane alanine aminopeptidase" evidence="28">
    <location>
        <begin position="2245"/>
        <end position="2333"/>
    </location>
</feature>
<evidence type="ECO:0000256" key="13">
    <source>
        <dbReference type="ARBA" id="ARBA00022729"/>
    </source>
</evidence>
<protein>
    <recommendedName>
        <fullName evidence="6">Aminopeptidase N</fullName>
        <ecNumber evidence="5">3.4.11.2</ecNumber>
    </recommendedName>
</protein>
<dbReference type="FunFam" id="2.60.40.1730:FF:000012">
    <property type="entry name" value="Aminopeptidase N"/>
    <property type="match status" value="1"/>
</dbReference>
<dbReference type="GO" id="GO:0005886">
    <property type="term" value="C:plasma membrane"/>
    <property type="evidence" value="ECO:0007669"/>
    <property type="project" value="UniProtKB-SubCell"/>
</dbReference>
<feature type="active site" description="Proton acceptor" evidence="23">
    <location>
        <position position="2159"/>
    </location>
</feature>
<dbReference type="FunFam" id="2.60.40.1730:FF:000013">
    <property type="entry name" value="Aminopeptidase"/>
    <property type="match status" value="1"/>
</dbReference>
<dbReference type="InterPro" id="IPR024571">
    <property type="entry name" value="ERAP1-like_C_dom"/>
</dbReference>
<dbReference type="Pfam" id="PF11838">
    <property type="entry name" value="ERAP1_C"/>
    <property type="match status" value="3"/>
</dbReference>
<dbReference type="CDD" id="cd09601">
    <property type="entry name" value="M1_APN-Q_like"/>
    <property type="match status" value="3"/>
</dbReference>
<evidence type="ECO:0000256" key="16">
    <source>
        <dbReference type="ARBA" id="ARBA00022968"/>
    </source>
</evidence>
<dbReference type="PRINTS" id="PR00756">
    <property type="entry name" value="ALADIPTASE"/>
</dbReference>
<dbReference type="EC" id="3.4.11.2" evidence="5"/>
<keyword evidence="18" id="KW-0482">Metalloprotease</keyword>
<evidence type="ECO:0000256" key="20">
    <source>
        <dbReference type="ARBA" id="ARBA00023157"/>
    </source>
</evidence>
<evidence type="ECO:0000256" key="10">
    <source>
        <dbReference type="ARBA" id="ARBA00022670"/>
    </source>
</evidence>
<reference evidence="31 32" key="1">
    <citation type="journal article" date="2024" name="BMC Genomics">
        <title>De novo assembly and annotation of Popillia japonica's genome with initial clues to its potential as an invasive pest.</title>
        <authorList>
            <person name="Cucini C."/>
            <person name="Boschi S."/>
            <person name="Funari R."/>
            <person name="Cardaioli E."/>
            <person name="Iannotti N."/>
            <person name="Marturano G."/>
            <person name="Paoli F."/>
            <person name="Bruttini M."/>
            <person name="Carapelli A."/>
            <person name="Frati F."/>
            <person name="Nardi F."/>
        </authorList>
    </citation>
    <scope>NUCLEOTIDE SEQUENCE [LARGE SCALE GENOMIC DNA]</scope>
    <source>
        <strain evidence="31">DMR45628</strain>
    </source>
</reference>
<organism evidence="31 32">
    <name type="scientific">Popillia japonica</name>
    <name type="common">Japanese beetle</name>
    <dbReference type="NCBI Taxonomy" id="7064"/>
    <lineage>
        <taxon>Eukaryota</taxon>
        <taxon>Metazoa</taxon>
        <taxon>Ecdysozoa</taxon>
        <taxon>Arthropoda</taxon>
        <taxon>Hexapoda</taxon>
        <taxon>Insecta</taxon>
        <taxon>Pterygota</taxon>
        <taxon>Neoptera</taxon>
        <taxon>Endopterygota</taxon>
        <taxon>Coleoptera</taxon>
        <taxon>Polyphaga</taxon>
        <taxon>Scarabaeiformia</taxon>
        <taxon>Scarabaeidae</taxon>
        <taxon>Rutelinae</taxon>
        <taxon>Popillia</taxon>
    </lineage>
</organism>
<dbReference type="GO" id="GO:0008270">
    <property type="term" value="F:zinc ion binding"/>
    <property type="evidence" value="ECO:0007669"/>
    <property type="project" value="InterPro"/>
</dbReference>
<dbReference type="PANTHER" id="PTHR11533:SF301">
    <property type="entry name" value="AMINOPEPTIDASE"/>
    <property type="match status" value="1"/>
</dbReference>
<dbReference type="GO" id="GO:0005615">
    <property type="term" value="C:extracellular space"/>
    <property type="evidence" value="ECO:0007669"/>
    <property type="project" value="TreeGrafter"/>
</dbReference>
<dbReference type="FunFam" id="1.25.50.20:FF:000001">
    <property type="entry name" value="Aminopeptidase"/>
    <property type="match status" value="1"/>
</dbReference>
<feature type="domain" description="ERAP1-like C-terminal" evidence="29">
    <location>
        <begin position="1503"/>
        <end position="1794"/>
    </location>
</feature>
<keyword evidence="22" id="KW-0449">Lipoprotein</keyword>
<keyword evidence="16" id="KW-0735">Signal-anchor</keyword>
<evidence type="ECO:0000256" key="24">
    <source>
        <dbReference type="PIRSR" id="PIRSR634016-3"/>
    </source>
</evidence>
<proteinExistence type="inferred from homology"/>
<dbReference type="Pfam" id="PF01433">
    <property type="entry name" value="Peptidase_M1"/>
    <property type="match status" value="4"/>
</dbReference>
<evidence type="ECO:0000256" key="12">
    <source>
        <dbReference type="ARBA" id="ARBA00022723"/>
    </source>
</evidence>
<keyword evidence="15 24" id="KW-0862">Zinc</keyword>
<feature type="domain" description="ERAP1-like C-terminal" evidence="29">
    <location>
        <begin position="2410"/>
        <end position="2710"/>
    </location>
</feature>
<accession>A0AAW1LTZ3</accession>
<dbReference type="SUPFAM" id="SSF55486">
    <property type="entry name" value="Metalloproteases ('zincins'), catalytic domain"/>
    <property type="match status" value="3"/>
</dbReference>
<dbReference type="InterPro" id="IPR034016">
    <property type="entry name" value="M1_APN-typ"/>
</dbReference>
<keyword evidence="19 26" id="KW-0472">Membrane</keyword>
<evidence type="ECO:0000256" key="6">
    <source>
        <dbReference type="ARBA" id="ARBA00015611"/>
    </source>
</evidence>
<dbReference type="InterPro" id="IPR027268">
    <property type="entry name" value="Peptidase_M4/M1_CTD_sf"/>
</dbReference>
<evidence type="ECO:0000256" key="4">
    <source>
        <dbReference type="ARBA" id="ARBA00010136"/>
    </source>
</evidence>
<evidence type="ECO:0000256" key="2">
    <source>
        <dbReference type="ARBA" id="ARBA00004606"/>
    </source>
</evidence>
<evidence type="ECO:0000256" key="1">
    <source>
        <dbReference type="ARBA" id="ARBA00000098"/>
    </source>
</evidence>
<evidence type="ECO:0000256" key="23">
    <source>
        <dbReference type="PIRSR" id="PIRSR634016-1"/>
    </source>
</evidence>
<keyword evidence="21" id="KW-0325">Glycoprotein</keyword>
<dbReference type="FunFam" id="1.10.390.10:FF:000006">
    <property type="entry name" value="Puromycin-sensitive aminopeptidase"/>
    <property type="match status" value="1"/>
</dbReference>
<feature type="domain" description="Peptidase M1 membrane alanine aminopeptidase" evidence="28">
    <location>
        <begin position="268"/>
        <end position="488"/>
    </location>
</feature>
<keyword evidence="13 27" id="KW-0732">Signal</keyword>
<dbReference type="InterPro" id="IPR050344">
    <property type="entry name" value="Peptidase_M1_aminopeptidases"/>
</dbReference>
<dbReference type="InterPro" id="IPR001930">
    <property type="entry name" value="Peptidase_M1"/>
</dbReference>
<evidence type="ECO:0000256" key="18">
    <source>
        <dbReference type="ARBA" id="ARBA00023049"/>
    </source>
</evidence>
<dbReference type="Gene3D" id="2.60.40.1730">
    <property type="entry name" value="tricorn interacting facor f3 domain"/>
    <property type="match status" value="4"/>
</dbReference>
<keyword evidence="14" id="KW-0378">Hydrolase</keyword>
<dbReference type="GO" id="GO:0005737">
    <property type="term" value="C:cytoplasm"/>
    <property type="evidence" value="ECO:0007669"/>
    <property type="project" value="TreeGrafter"/>
</dbReference>
<evidence type="ECO:0000259" key="30">
    <source>
        <dbReference type="Pfam" id="PF17900"/>
    </source>
</evidence>
<dbReference type="SUPFAM" id="SSF63737">
    <property type="entry name" value="Leukotriene A4 hydrolase N-terminal domain"/>
    <property type="match status" value="4"/>
</dbReference>
<evidence type="ECO:0000256" key="9">
    <source>
        <dbReference type="ARBA" id="ARBA00022622"/>
    </source>
</evidence>
<keyword evidence="20" id="KW-1015">Disulfide bond</keyword>
<evidence type="ECO:0000313" key="32">
    <source>
        <dbReference type="Proteomes" id="UP001458880"/>
    </source>
</evidence>
<feature type="domain" description="ERAP1-like C-terminal" evidence="29">
    <location>
        <begin position="568"/>
        <end position="667"/>
    </location>
</feature>
<evidence type="ECO:0000256" key="3">
    <source>
        <dbReference type="ARBA" id="ARBA00004609"/>
    </source>
</evidence>
<feature type="domain" description="Aminopeptidase N-like N-terminal" evidence="30">
    <location>
        <begin position="1859"/>
        <end position="2047"/>
    </location>
</feature>
<keyword evidence="11 26" id="KW-0812">Transmembrane</keyword>
<feature type="transmembrane region" description="Helical" evidence="26">
    <location>
        <begin position="2750"/>
        <end position="2772"/>
    </location>
</feature>
<feature type="chain" id="PRO_5043855971" description="Aminopeptidase N" evidence="27">
    <location>
        <begin position="19"/>
        <end position="2774"/>
    </location>
</feature>
<dbReference type="FunFam" id="2.60.40.1910:FF:000008">
    <property type="entry name" value="Aminopeptidase"/>
    <property type="match status" value="2"/>
</dbReference>
<dbReference type="FunFam" id="1.10.390.10:FF:000019">
    <property type="entry name" value="Aminopeptidase"/>
    <property type="match status" value="2"/>
</dbReference>
<evidence type="ECO:0000256" key="8">
    <source>
        <dbReference type="ARBA" id="ARBA00022475"/>
    </source>
</evidence>
<dbReference type="Pfam" id="PF17900">
    <property type="entry name" value="Peptidase_M1_N"/>
    <property type="match status" value="3"/>
</dbReference>
<sequence length="2774" mass="313577">MLLILLITALVLTNGVTAHAPFENGYVSQSRSLAEDYLLPGNVIPSLYELVLEPDFETDTFNGSVRISVTIASTTNTIVLHADELDIDESSISLLDESGDVASAVVETSYSGDDRHFYSIVFEDELEEGTSYELNIASFVGILNEDNAGFYLAVYTDEDGVTKKLATTQFEATSARRAFPSFDEPALKAQFEVSIIRSADYHSLSNTALVSTEEISEGRFQDNFERTVTMSTYLVAFIVSDFAYVAAETQRVFGRAESIEAGGGSFPLATGISVLNALADYLDVPYSLSKMDQFAVPQNYFSAGAMENWGLVTYRENYLLFYAEIPCTEIISHEYAHQWFGNLVTMQWWTYLWLNEGFATYFEFYASSLVYQDYDYLNRVVTTSVQYALRRESLSASRPMNQEVGSPSDISGSFDVVAYDKSGSVIRMFAAVFSNAIYQRGLNIYLNNRQYNTAQPSDLYAGWQAALDEAGVDLLPDGEDVASVFSTWDSNAGYPLLTFIRNYDDNSIEISQRKFLTANPNNSDEALWYIPITYTTATSPQYTDHSTKLWLTERSVTTSLDDLDSADWLLVNLQEVGYFRVNYDDENWSRLLSALSEDVESIDKINRAQLYDDSYELAYAGVIDYEIALGFAEYVTRETDYFALEALINKFNALDALLANTVIYEKINLLTWTCKYGSKYCEDFASDNLKKLQLEPMQLTKSNIRTPLNCAMMNVGDRKDWEIVFKLYLDETSMTVQKDLLAVLGCVQKADKINEILSIIFDPQSNFVSSYRLEVFSTIFNSGTVSRNAAFNYVITNWSQIINLFNESQLFTILDQLTFGLSTQEQLDQLKVATLETVPEAILRAPMERAELNVRWTEERLPSVTRSVLIMGTPFHLAVWLFTCLILKTASAQTVASYRLPNTVLPTHYVVALDTSLTTFNFSGTVSINVRVVQATDVIVLQFNFSGTVSINVRVVQATDVIVLHSKDLNITRATVLNANSVNVSLRHDALESTDFLRLWLTSSQPATTDLTINIDFNGELGTGNVGFYRASYINQNGVVRYLAVTHLEPTNARRVFPCFDQPNFKATFQINLKRQQNYITASNTIVTNSLIDGDKIVDAYAITPIMSTYLIAFMVSDYSEISTTVNLVRYVTYGRSAFMVSDYSEISTTVNLVRYVTYGRSELILRGDGGYSLSVAPQAIAGMERFTSYKYILNTMDQVPVPNSYYKIGAMENWGMVTYRERLLMYNNERNTAAEKQSIATIISHELAHQWFGNLVTPQWWRYIWLNEGFATYLEMFITAQIEDSWDLMTQFATSIIQVAMDADALETTRPMSRDAESPEQIEAQYDSIVYEKAGSVIRMAAHFLGDSTFKQGIASYIYNFTFQNVEPSNLYAALDAVSPANINVTNIMTAWETQAGYPVITVNTGNVAQITQERFFINMSVVTDQTLWPIPLTWLTLTNVNDAVTWLNTRQMNLTLNLNQNDWVIFNVNQIGFYRVNYDANNWEFIRNYLWTGNFTAIPILGFYRVNYDANNWEFIRNYLWTARSGRLNHSIALDIGSYITNETEYVPIRTFTKALSHLDRLFTGIDVVHDLVRTYGLTALDGYFNRTGFISQYDDHLTKLTKVEVLTWLCNLGHSGCRNTTRLMFLSWLVLGTPIQPDSQSFVYCNGIRNATIEEWVIAVYGYTIIHEDPQRTRLAAGLGCTQNATILATLLEHVLLADSVFSENDKLAAITSVYTNNDVIGVNTILNWLTVSFNLINQRVENVGTIIKGVSDRITTEAQRALFNTFITQHANSFTAALNTTIIEASDRINSNILWINSTSEEVLYYFRGSAFSVYCHMLLILSCIIYISECLVLNNYQYGTAEIFNPNKLPENVKPSRYELELWVEDDFSVTATFTGTVSITIRLETASNTITLNSMNISYPDNSYTVTLADDEDAEPIQLTLEEVDTYEMIVLTSEEDLQAGVDYILKFENYEGILHDDMSGFYLSSYTNAENETEYIATTQFQTTDARKAFPCFDEPNFKAVFQITINRPEDYISLANTNITTTTSTQDVYSDTPVMSTYLVAFIISKFEGYSSQGGEREQYDVWSQPDARSTAKYAYDIGLLVLDELDEYTGLPYYDMEGVDKMDQIAIPDFSAGAMENWGLVTYRETSLLWDEHQSTNASKQRVATVVAHEFTHMWFGNLVTMNWWEYTWLNEGFARYFQYYITSKVETDWELMNLFVIEQQQVIFGNDGLQSAAALNSKASTRSEISNKFASTSGLQSAAALNSKASTRSEISNKFASTSYSKGASIIRMMVNMLGEEEFHEGIKSYLSTHANLNTVPDDLFTALQPYAPDSLQVPLNESMESWTENAGYPVVTVSRTSEGLSLTQERFLLNSSATSTTKWYVPISYTTQENPDFDNTTITEWMLPTESETLIPLVDSAGWVVVNLQETGYYRVNYHEELWEALREALHADDFDTVIPELNRAQIVDDILNLARANKVEYPLALNVTAFLEKEVSYYPWYSAFQAFLFLRRRIDSTSYVGKTLQTHILTLMKNLYDDVSFTITSSTPHVTVLKTALTLQWACELGLEDCVTEADKLFKDLVDNGADINPNIRSTVYCSALRQAETDTYWNFLWERYQNSRLATEQSIILTALGCSKDEDILKQYLLYSIDSNYIRKQDANTVFSANTSKTLLTFEFLKEHVEDVVNYYEGMNALSSIVTGVADRLTTEALITEFEAFIDEYRSILKDAAVTGDTAIESARANLQWVESNQEELHNWLFDTYGSAGSVTLSFGVLLAGLVVAFLNN</sequence>
<dbReference type="PANTHER" id="PTHR11533">
    <property type="entry name" value="PROTEASE M1 ZINC METALLOPROTEASE"/>
    <property type="match status" value="1"/>
</dbReference>
<comment type="catalytic activity">
    <reaction evidence="1">
        <text>Release of an N-terminal amino acid, Xaa-|-Yaa- from a peptide, amide or arylamide. Xaa is preferably Ala, but may be most amino acids including Pro (slow action). When a terminal hydrophobic residue is followed by a prolyl residue, the two may be released as an intact Xaa-Pro dipeptide.</text>
        <dbReference type="EC" id="3.4.11.2"/>
    </reaction>
</comment>
<evidence type="ECO:0000313" key="31">
    <source>
        <dbReference type="EMBL" id="KAK9737303.1"/>
    </source>
</evidence>
<keyword evidence="17 26" id="KW-1133">Transmembrane helix</keyword>
<comment type="cofactor">
    <cofactor evidence="24">
        <name>Zn(2+)</name>
        <dbReference type="ChEBI" id="CHEBI:29105"/>
    </cofactor>
    <text evidence="24">Binds 1 zinc ion per subunit.</text>
</comment>
<dbReference type="InterPro" id="IPR014782">
    <property type="entry name" value="Peptidase_M1_dom"/>
</dbReference>
<evidence type="ECO:0000256" key="11">
    <source>
        <dbReference type="ARBA" id="ARBA00022692"/>
    </source>
</evidence>
<evidence type="ECO:0000256" key="15">
    <source>
        <dbReference type="ARBA" id="ARBA00022833"/>
    </source>
</evidence>
<dbReference type="InterPro" id="IPR042097">
    <property type="entry name" value="Aminopeptidase_N-like_N_sf"/>
</dbReference>
<keyword evidence="12 24" id="KW-0479">Metal-binding</keyword>
<dbReference type="Gene3D" id="1.25.50.20">
    <property type="match status" value="4"/>
</dbReference>
<feature type="domain" description="Aminopeptidase N-like N-terminal" evidence="30">
    <location>
        <begin position="45"/>
        <end position="234"/>
    </location>
</feature>
<evidence type="ECO:0000256" key="22">
    <source>
        <dbReference type="ARBA" id="ARBA00023288"/>
    </source>
</evidence>
<comment type="similarity">
    <text evidence="4">Belongs to the peptidase M1 family.</text>
</comment>
<dbReference type="Gene3D" id="2.60.40.1910">
    <property type="match status" value="3"/>
</dbReference>
<evidence type="ECO:0000256" key="17">
    <source>
        <dbReference type="ARBA" id="ARBA00022989"/>
    </source>
</evidence>
<evidence type="ECO:0000256" key="26">
    <source>
        <dbReference type="SAM" id="Phobius"/>
    </source>
</evidence>
<dbReference type="GO" id="GO:0070006">
    <property type="term" value="F:metalloaminopeptidase activity"/>
    <property type="evidence" value="ECO:0007669"/>
    <property type="project" value="TreeGrafter"/>
</dbReference>
<dbReference type="GO" id="GO:0043171">
    <property type="term" value="P:peptide catabolic process"/>
    <property type="evidence" value="ECO:0007669"/>
    <property type="project" value="TreeGrafter"/>
</dbReference>
<dbReference type="GO" id="GO:0016285">
    <property type="term" value="F:alanyl aminopeptidase activity"/>
    <property type="evidence" value="ECO:0007669"/>
    <property type="project" value="UniProtKB-EC"/>
</dbReference>
<evidence type="ECO:0000256" key="7">
    <source>
        <dbReference type="ARBA" id="ARBA00022438"/>
    </source>
</evidence>
<evidence type="ECO:0000256" key="5">
    <source>
        <dbReference type="ARBA" id="ARBA00012564"/>
    </source>
</evidence>
<feature type="domain" description="Aminopeptidase N-like N-terminal" evidence="30">
    <location>
        <begin position="942"/>
        <end position="1111"/>
    </location>
</feature>
<evidence type="ECO:0000256" key="21">
    <source>
        <dbReference type="ARBA" id="ARBA00023180"/>
    </source>
</evidence>
<feature type="binding site" evidence="24">
    <location>
        <position position="2158"/>
    </location>
    <ligand>
        <name>Zn(2+)</name>
        <dbReference type="ChEBI" id="CHEBI:29105"/>
        <note>catalytic</note>
    </ligand>
</feature>